<feature type="compositionally biased region" description="Low complexity" evidence="1">
    <location>
        <begin position="218"/>
        <end position="228"/>
    </location>
</feature>
<evidence type="ECO:0000256" key="1">
    <source>
        <dbReference type="SAM" id="MobiDB-lite"/>
    </source>
</evidence>
<evidence type="ECO:0000313" key="3">
    <source>
        <dbReference type="Proteomes" id="UP000199600"/>
    </source>
</evidence>
<accession>A0A1A8XLG0</accession>
<dbReference type="RefSeq" id="WP_186410187.1">
    <property type="nucleotide sequence ID" value="NZ_FLQY01000064.1"/>
</dbReference>
<name>A0A1A8XLG0_9RHOO</name>
<reference evidence="2 3" key="1">
    <citation type="submission" date="2016-06" db="EMBL/GenBank/DDBJ databases">
        <authorList>
            <person name="Kjaerup R.B."/>
            <person name="Dalgaard T.S."/>
            <person name="Juul-Madsen H.R."/>
        </authorList>
    </citation>
    <scope>NUCLEOTIDE SEQUENCE [LARGE SCALE GENOMIC DNA]</scope>
    <source>
        <strain evidence="2">2</strain>
    </source>
</reference>
<feature type="compositionally biased region" description="Low complexity" evidence="1">
    <location>
        <begin position="173"/>
        <end position="188"/>
    </location>
</feature>
<feature type="compositionally biased region" description="Basic and acidic residues" evidence="1">
    <location>
        <begin position="106"/>
        <end position="117"/>
    </location>
</feature>
<sequence>MTRPIIPPKDPIPDSTVSEIHALYREGAGAAEPGPSLDRAILDAARADLRADNGAKPKRQLPWWKRWIPATTAIAVAVIGLSFTLRVSELQESDLSAVTGAMEPKRDDAKIAADKVPGKATLSDRPAKSQAASKAETPKPNQNDESKSGQNFSSAVRERTARPAPAAERRAIPARQGPSPGGAAQAPATMAQPVPASEPQKKSLRSDGYGRLEKSESDASGAAGAELARPPLRREAEHIGVSSRDGPAADSIAPSLSTRPDDATTPEAWLELIRKHRGAGRNAEAAQSLARFRVRYPDYALPADLIQPE</sequence>
<proteinExistence type="predicted"/>
<gene>
    <name evidence="2" type="ORF">PROAA_1560010</name>
</gene>
<dbReference type="EMBL" id="FLQY01000064">
    <property type="protein sequence ID" value="SBT05506.1"/>
    <property type="molecule type" value="Genomic_DNA"/>
</dbReference>
<dbReference type="Proteomes" id="UP000199600">
    <property type="component" value="Unassembled WGS sequence"/>
</dbReference>
<protein>
    <submittedName>
        <fullName evidence="2">Uncharacterized protein</fullName>
    </submittedName>
</protein>
<feature type="compositionally biased region" description="Basic and acidic residues" evidence="1">
    <location>
        <begin position="199"/>
        <end position="217"/>
    </location>
</feature>
<keyword evidence="3" id="KW-1185">Reference proteome</keyword>
<evidence type="ECO:0000313" key="2">
    <source>
        <dbReference type="EMBL" id="SBT05506.1"/>
    </source>
</evidence>
<feature type="compositionally biased region" description="Basic and acidic residues" evidence="1">
    <location>
        <begin position="156"/>
        <end position="171"/>
    </location>
</feature>
<organism evidence="2 3">
    <name type="scientific">Candidatus Propionivibrio aalborgensis</name>
    <dbReference type="NCBI Taxonomy" id="1860101"/>
    <lineage>
        <taxon>Bacteria</taxon>
        <taxon>Pseudomonadati</taxon>
        <taxon>Pseudomonadota</taxon>
        <taxon>Betaproteobacteria</taxon>
        <taxon>Rhodocyclales</taxon>
        <taxon>Rhodocyclaceae</taxon>
        <taxon>Propionivibrio</taxon>
    </lineage>
</organism>
<dbReference type="AlphaFoldDB" id="A0A1A8XLG0"/>
<feature type="region of interest" description="Disordered" evidence="1">
    <location>
        <begin position="106"/>
        <end position="264"/>
    </location>
</feature>